<keyword evidence="3" id="KW-1185">Reference proteome</keyword>
<evidence type="ECO:0000313" key="2">
    <source>
        <dbReference type="EMBL" id="GAA3967220.1"/>
    </source>
</evidence>
<protein>
    <recommendedName>
        <fullName evidence="4">Ubiquinone biosynthesis accessory factor UbiJ</fullName>
    </recommendedName>
</protein>
<evidence type="ECO:0000313" key="3">
    <source>
        <dbReference type="Proteomes" id="UP001501337"/>
    </source>
</evidence>
<reference evidence="3" key="1">
    <citation type="journal article" date="2019" name="Int. J. Syst. Evol. Microbiol.">
        <title>The Global Catalogue of Microorganisms (GCM) 10K type strain sequencing project: providing services to taxonomists for standard genome sequencing and annotation.</title>
        <authorList>
            <consortium name="The Broad Institute Genomics Platform"/>
            <consortium name="The Broad Institute Genome Sequencing Center for Infectious Disease"/>
            <person name="Wu L."/>
            <person name="Ma J."/>
        </authorList>
    </citation>
    <scope>NUCLEOTIDE SEQUENCE [LARGE SCALE GENOMIC DNA]</scope>
    <source>
        <strain evidence="3">JCM 17555</strain>
    </source>
</reference>
<sequence>MIERILKRINAVLAYDAASAESLRALDGRLLGIDIETAPGKPVVIRLGYPLQRADDIAKSPLPDMVWLKGTPLQLLAALKGQRESVKVEGNVELLDALETIRAGLDIQWSQLLAETLGVETASVLGSTASGTRHWIRSTTERFRSDVLAYLQDEREAMPHPREFEQFAEEALALRQRADKAEARLAILEAQLAEKATGV</sequence>
<dbReference type="EMBL" id="BAABBO010000011">
    <property type="protein sequence ID" value="GAA3967220.1"/>
    <property type="molecule type" value="Genomic_DNA"/>
</dbReference>
<dbReference type="PANTHER" id="PTHR38693:SF1">
    <property type="entry name" value="UBIQUINONE BIOSYNTHESIS ACCESSORY FACTOR UBIJ"/>
    <property type="match status" value="1"/>
</dbReference>
<keyword evidence="1" id="KW-0175">Coiled coil</keyword>
<dbReference type="InterPro" id="IPR038989">
    <property type="entry name" value="UbiJ"/>
</dbReference>
<gene>
    <name evidence="2" type="ORF">GCM10022278_26280</name>
</gene>
<dbReference type="Proteomes" id="UP001501337">
    <property type="component" value="Unassembled WGS sequence"/>
</dbReference>
<accession>A0ABP7PLH0</accession>
<dbReference type="PANTHER" id="PTHR38693">
    <property type="entry name" value="UBIQUINONE BIOSYNTHESIS PROTEIN UBIJ"/>
    <property type="match status" value="1"/>
</dbReference>
<dbReference type="RefSeq" id="WP_344807078.1">
    <property type="nucleotide sequence ID" value="NZ_BAABBO010000011.1"/>
</dbReference>
<name>A0ABP7PLH0_9GAMM</name>
<comment type="caution">
    <text evidence="2">The sequence shown here is derived from an EMBL/GenBank/DDBJ whole genome shotgun (WGS) entry which is preliminary data.</text>
</comment>
<proteinExistence type="predicted"/>
<organism evidence="2 3">
    <name type="scientific">Allohahella marinimesophila</name>
    <dbReference type="NCBI Taxonomy" id="1054972"/>
    <lineage>
        <taxon>Bacteria</taxon>
        <taxon>Pseudomonadati</taxon>
        <taxon>Pseudomonadota</taxon>
        <taxon>Gammaproteobacteria</taxon>
        <taxon>Oceanospirillales</taxon>
        <taxon>Hahellaceae</taxon>
        <taxon>Allohahella</taxon>
    </lineage>
</organism>
<evidence type="ECO:0000256" key="1">
    <source>
        <dbReference type="SAM" id="Coils"/>
    </source>
</evidence>
<evidence type="ECO:0008006" key="4">
    <source>
        <dbReference type="Google" id="ProtNLM"/>
    </source>
</evidence>
<feature type="coiled-coil region" evidence="1">
    <location>
        <begin position="164"/>
        <end position="198"/>
    </location>
</feature>